<dbReference type="InterPro" id="IPR013783">
    <property type="entry name" value="Ig-like_fold"/>
</dbReference>
<comment type="caution">
    <text evidence="4">The sequence shown here is derived from an EMBL/GenBank/DDBJ whole genome shotgun (WGS) entry which is preliminary data.</text>
</comment>
<feature type="domain" description="Dystroglycan-type cadherin-like" evidence="3">
    <location>
        <begin position="1914"/>
        <end position="2006"/>
    </location>
</feature>
<protein>
    <submittedName>
        <fullName evidence="4">Autotransporter adhesin</fullName>
    </submittedName>
</protein>
<dbReference type="Proteomes" id="UP000268033">
    <property type="component" value="Unassembled WGS sequence"/>
</dbReference>
<dbReference type="EMBL" id="RJUL01000013">
    <property type="protein sequence ID" value="ROQ18924.1"/>
    <property type="molecule type" value="Genomic_DNA"/>
</dbReference>
<evidence type="ECO:0000313" key="5">
    <source>
        <dbReference type="Proteomes" id="UP000268033"/>
    </source>
</evidence>
<keyword evidence="5" id="KW-1185">Reference proteome</keyword>
<feature type="compositionally biased region" description="Polar residues" evidence="2">
    <location>
        <begin position="946"/>
        <end position="972"/>
    </location>
</feature>
<feature type="compositionally biased region" description="Polar residues" evidence="2">
    <location>
        <begin position="911"/>
        <end position="929"/>
    </location>
</feature>
<dbReference type="Pfam" id="PF17963">
    <property type="entry name" value="Big_9"/>
    <property type="match status" value="7"/>
</dbReference>
<dbReference type="Pfam" id="PF14252">
    <property type="entry name" value="DUF4347"/>
    <property type="match status" value="1"/>
</dbReference>
<reference evidence="4 5" key="1">
    <citation type="submission" date="2018-11" db="EMBL/GenBank/DDBJ databases">
        <title>Genomic Encyclopedia of Type Strains, Phase IV (KMG-IV): sequencing the most valuable type-strain genomes for metagenomic binning, comparative biology and taxonomic classification.</title>
        <authorList>
            <person name="Goeker M."/>
        </authorList>
    </citation>
    <scope>NUCLEOTIDE SEQUENCE [LARGE SCALE GENOMIC DNA]</scope>
    <source>
        <strain evidence="4 5">DSM 21945</strain>
    </source>
</reference>
<feature type="domain" description="Dystroglycan-type cadherin-like" evidence="3">
    <location>
        <begin position="2104"/>
        <end position="2191"/>
    </location>
</feature>
<dbReference type="Pfam" id="PF13517">
    <property type="entry name" value="FG-GAP_3"/>
    <property type="match status" value="2"/>
</dbReference>
<dbReference type="InterPro" id="IPR015919">
    <property type="entry name" value="Cadherin-like_sf"/>
</dbReference>
<dbReference type="STRING" id="584787.GCA_001247655_03315"/>
<accession>A0A3N1NGB9</accession>
<dbReference type="GO" id="GO:0016020">
    <property type="term" value="C:membrane"/>
    <property type="evidence" value="ECO:0007669"/>
    <property type="project" value="InterPro"/>
</dbReference>
<evidence type="ECO:0000313" key="4">
    <source>
        <dbReference type="EMBL" id="ROQ18924.1"/>
    </source>
</evidence>
<keyword evidence="1" id="KW-0732">Signal</keyword>
<dbReference type="InterPro" id="IPR013517">
    <property type="entry name" value="FG-GAP"/>
</dbReference>
<evidence type="ECO:0000256" key="1">
    <source>
        <dbReference type="ARBA" id="ARBA00022729"/>
    </source>
</evidence>
<dbReference type="Gene3D" id="2.60.40.10">
    <property type="entry name" value="Immunoglobulins"/>
    <property type="match status" value="4"/>
</dbReference>
<dbReference type="InterPro" id="IPR044016">
    <property type="entry name" value="Big_13"/>
</dbReference>
<gene>
    <name evidence="4" type="ORF">EDC28_11340</name>
</gene>
<dbReference type="NCBIfam" id="NF012211">
    <property type="entry name" value="tand_rpt_95"/>
    <property type="match status" value="7"/>
</dbReference>
<organism evidence="4 5">
    <name type="scientific">Gallaecimonas pentaromativorans</name>
    <dbReference type="NCBI Taxonomy" id="584787"/>
    <lineage>
        <taxon>Bacteria</taxon>
        <taxon>Pseudomonadati</taxon>
        <taxon>Pseudomonadota</taxon>
        <taxon>Gammaproteobacteria</taxon>
        <taxon>Enterobacterales</taxon>
        <taxon>Gallaecimonadaceae</taxon>
        <taxon>Gallaecimonas</taxon>
    </lineage>
</organism>
<dbReference type="SMART" id="SM00736">
    <property type="entry name" value="CADG"/>
    <property type="match status" value="2"/>
</dbReference>
<evidence type="ECO:0000259" key="3">
    <source>
        <dbReference type="SMART" id="SM00736"/>
    </source>
</evidence>
<dbReference type="InterPro" id="IPR032812">
    <property type="entry name" value="SbsA_Ig"/>
</dbReference>
<dbReference type="Gene3D" id="2.60.40.3440">
    <property type="match status" value="2"/>
</dbReference>
<name>A0A3N1NGB9_9GAMM</name>
<feature type="region of interest" description="Disordered" evidence="2">
    <location>
        <begin position="911"/>
        <end position="972"/>
    </location>
</feature>
<dbReference type="Pfam" id="PF13205">
    <property type="entry name" value="Big_5"/>
    <property type="match status" value="1"/>
</dbReference>
<dbReference type="Gene3D" id="2.60.40.2810">
    <property type="match status" value="5"/>
</dbReference>
<evidence type="ECO:0000256" key="2">
    <source>
        <dbReference type="SAM" id="MobiDB-lite"/>
    </source>
</evidence>
<dbReference type="RefSeq" id="WP_123422650.1">
    <property type="nucleotide sequence ID" value="NZ_RJUL01000013.1"/>
</dbReference>
<dbReference type="GO" id="GO:0005509">
    <property type="term" value="F:calcium ion binding"/>
    <property type="evidence" value="ECO:0007669"/>
    <property type="project" value="InterPro"/>
</dbReference>
<sequence>MSRAWLWLGLLVAFAGSAKELVLVDAELAPQLNTEPGAEVRAISRLDQLPGALAGGQWDRVSLVSHGRPGALLLGGQSLDQAFLAKHPGFLDLWQNQLTAGAQLELWGCGVAQGQGHALVDSLSAALGRPVLASTDATGPASLGGNLRLEYGQGRVPDSAPLALLHQLLLSSSDSQDFESFAASSSSPNYPGNSGNFGAFTISSDAASTPGLWVLDSSLTNSSTKELYVTGYNGDVTTVTVKSTDGSEFKLNSLYFDVGIGGLAQRLTITAYRNGASQGSTNVDYTSTQFGTTSFSGISAFDNIDEIRITSNDGQPVDVSIDNINVSSLFDSDGNLTNGGGSEPSSIATNAGTTAALDFTLSDGGGSDGLAMTVSQVKVHVSGTSTATERGNVAWTLTGPDISSPVTGSYSAGVVTFSGLTISVADGGGETYAVNANLGHSGITDGHTFILSLDGDTDLTVGGSGTQMGSTTAVSNGAGFAASVVATKLAFTTQPAGSVSGGALSTQPVVAAQDGFDNTDTDFTGNVSLSEASPGTLSGTTTVAASGGVATFSNLVYTATADQEAFTLTAASGVLTDGTANSVTSDVVATKLLFSTQPAPTSIISGSTTSFSTVPVVQAVDASNTRDTGYNTDVTLSVTNTSGGVPAGTVDSLTGSGDTDGNSITVSLTPSTGSATFTGLALEYTNAGASDTLVLRVSSGSLASTSSNTITSFSGPTVSAGNISVSGASGSGGAYKIGDTVTARWNNTSGGDNNSGVTSVTVDFSQFGGGAAVTASNNSGNWTATYTIVAGSIDATNRNVSVSATSGTGTSTTSGTNNVSVDNQVPIVTDANISISGASGPGPTFIVGDTVTATWNSTADSNTDITTVQVDFSAFGGGSAVVASNSGGTWTATYTITAGTIEASNRNVSVTATDDAGNSTTASDSTNAAVDNLPPAAPSTPVLATASDSGTQGDGLTNDNTPTLTGTGESGATVTIREGATDLGTATATGGNWSITTSTLSDGSHNLTAVQSDAAGNVSSPSAALSLTIDATAPSGYSVTVDQSVVNASNQTATSLTLAGAEVGAAYQLSISSSGGGTAVTASGTISSASEQISGLDVSSLPDGTLSYSLVLLDDAANSGAAATDTVLKDSAVPAGYSASFSAGFVNIANQAAQSVTISGGEAGADYQLTISNGAANVSRSGTLAGTSLTLNGVNLSTLADGTLSLSLVLTDPAGNAGAPATGSITKDTVAPTLQSSAPADNATDVALGVSPSLTFSEDMAPGASGSNHITLTASNSTVVFDGAANGAAVSISGAEVSFTPSQELVPTLVHTLSVGADALTDLAGNPYGGGSLSFTAQDTTPVANNDSFALTEDTPAQLAVLANDAVVRGSFNNASLVVVTAPQHGNLSLNTGTGILTYSPEADYNGADSFTYQVQDSYGTLSNTATATLTLAAVNDPPRAADDVASLQAGAEITVDVLANDAEVDSGDSINAATLVIASKPQHGSATVQGGQIRYQADNDFTGVVTLRYQVGDTSQGALSNEAQLTFTILVPDAPIANDDSAALDEDTALAIDVMTNDIGVGLDAASLVVVQAPAHGSAVVDAGLIRYVPASDYNGVDSFSYRVEDALGQTSNVGTVVLTINPINDAPLAVADTAVLESRNAMDINVKGNDSDIDNTLAQLSIVLVTQPVQGSASVINDLVRYTPNSDIRGDDSFSYRLRDPEGALSAPVEVTITFAVPNEPPLAVKDSVSTPQGQAVTIALLANDTDSDGSLDTTSLTLVTPPSHGMVDLQTSGDAVYTPAAGFHGDDTFSYQVADNQGALSNTAQVLIQVVRVNQVPVAQDDSQSVVAGVASNIDVLANDSDSDGSVVSAQLQQMPAHGSAVVQGDGSITYTALADYQGSDSFTYVAVDDEGGLSTPATVNLTVTPANAAPLISGTPASSVKQGASYRFAPTASDADGDSLTFSIQNKPAWASFDVATGVLAGTPGNANVGTSSNIVISVSDGTAVSSLPAFSITVINVNDAPTAQADSYGLLEGSLLTISAFEGVLANDSDPDGDTLSAQLLSGPAHATAFNLNSDGSFSYQHDGSEGSSDSFSYQVSDGQGGVASASVSLTINPVNDAPRFTSIAPTSAIAGATFSYRVVVDDPDSAVTLTLVTAPAWLTLEDNVLAGSVPGDASGQVTVELLASDGAKTATQRFVLTIAEPQQSLVGLTGTWQGLPAKIGRPLALVLSAQHQGGPALSGATLEVQLSGATMNSISGCTLSGAVQRCPLALAVGAQQQWTLPISSQNQGDQTVLARVLDADGNPLSELTTDVTLAADALSQGDRAAVIAKATALTLIHDQGQMLLVAGTSEGEGVTFYRFSGETLVAEASLDNLGHTRALAVLDWNQDGLEDLVVINSSGDASAIYLNQGGLRFSALQSLPYGRKVKVSDVDGDTYPDLLVGGQGLYLFRGNDGGTQAGLEVAKTPFIVKEFALWPDGRVLVTDGSELSLMALDTVADQTGGSVTSAPMMAALADDPATGQIRTLRVADLDGNGEAEAVASYGLDANGEGGGVAVLSDAGDGTMDTLTHVGDAAVDDLLVADFDGDGDLDLLAQHDNGSWQLMTNLGSASSFIANNQTLFHPDSLGLVGDFNGDGMADILLTDIGDGSWTIYDGLASLLLGPSADLALTSELTATSTQYQTRYQLRVQNNGPASVDQAVLTVQVPASVTVAQWPAGCTESQVGWQCSLGTLASGAEVQLTLLAQGNANLAKAQLGARVDGTAGDPDFSNNSTSDTLGQPWGLRYGVKGHGGALAWPWLLLLALAWYRRRPRTA</sequence>
<dbReference type="Pfam" id="PF05345">
    <property type="entry name" value="He_PIG"/>
    <property type="match status" value="2"/>
</dbReference>
<proteinExistence type="predicted"/>
<dbReference type="InterPro" id="IPR028994">
    <property type="entry name" value="Integrin_alpha_N"/>
</dbReference>
<dbReference type="InterPro" id="IPR025592">
    <property type="entry name" value="DUF4347"/>
</dbReference>
<dbReference type="InterPro" id="IPR006644">
    <property type="entry name" value="Cadg"/>
</dbReference>
<dbReference type="SUPFAM" id="SSF49313">
    <property type="entry name" value="Cadherin-like"/>
    <property type="match status" value="2"/>
</dbReference>
<dbReference type="Pfam" id="PF19077">
    <property type="entry name" value="Big_13"/>
    <property type="match status" value="1"/>
</dbReference>
<dbReference type="SUPFAM" id="SSF69318">
    <property type="entry name" value="Integrin alpha N-terminal domain"/>
    <property type="match status" value="1"/>
</dbReference>